<keyword evidence="2" id="KW-1185">Reference proteome</keyword>
<name>A0A846N466_9PROT</name>
<gene>
    <name evidence="1" type="ORF">FHS83_003205</name>
</gene>
<evidence type="ECO:0000313" key="1">
    <source>
        <dbReference type="EMBL" id="NIK89887.1"/>
    </source>
</evidence>
<sequence length="490" mass="53727">MERNSDWLKGTLFATVVFPVADLRPILCADLALVRAPFQERDCSVYLRRFGPGQYRSLQRATYRHQNASRAIENSPPELPPPLISDENWFVSAKRFVRIPVDAAQQVLNQAGATLPIREPPPGPRLFADGLISARLEIPMVLDYGADLAKLSPAEICRLILAIDTEIRTSRPSKRSPSRQKVRLGALSRPFREAYLAATTREPLRAVARTQESEAEKLKQARAALIATEPLILLVVPGALDEPPQLQTEVVRDAAGSFRALTLFVGDMRYGLLMRQVRRSFVRLHSEGSAVIRLVQRWQSEKSQPAESMLRRLAGLSDRLFDAQLAIVGQAGQAIPFLGEIAPSLADAVEQLGGWLDAVYPDAGRVQRRFAKTLLANTTNGTKLEVRMGDVFSNISNSTILNHSIARNAFNVVKTNHDEETANALARISDEVHASGNKDAGELVNKLNEEVAKPQPTKPVLKAYWDGLVAVLPSVAKVAGAAVAIAKLLA</sequence>
<proteinExistence type="predicted"/>
<dbReference type="AlphaFoldDB" id="A0A846N466"/>
<accession>A0A846N466</accession>
<dbReference type="EMBL" id="JAASRM010000001">
    <property type="protein sequence ID" value="NIK89887.1"/>
    <property type="molecule type" value="Genomic_DNA"/>
</dbReference>
<dbReference type="Proteomes" id="UP000570514">
    <property type="component" value="Unassembled WGS sequence"/>
</dbReference>
<dbReference type="RefSeq" id="WP_167083962.1">
    <property type="nucleotide sequence ID" value="NZ_BAAADC010000001.1"/>
</dbReference>
<protein>
    <submittedName>
        <fullName evidence="1">Uncharacterized protein</fullName>
    </submittedName>
</protein>
<evidence type="ECO:0000313" key="2">
    <source>
        <dbReference type="Proteomes" id="UP000570514"/>
    </source>
</evidence>
<comment type="caution">
    <text evidence="1">The sequence shown here is derived from an EMBL/GenBank/DDBJ whole genome shotgun (WGS) entry which is preliminary data.</text>
</comment>
<organism evidence="1 2">
    <name type="scientific">Rhizomicrobium palustre</name>
    <dbReference type="NCBI Taxonomy" id="189966"/>
    <lineage>
        <taxon>Bacteria</taxon>
        <taxon>Pseudomonadati</taxon>
        <taxon>Pseudomonadota</taxon>
        <taxon>Alphaproteobacteria</taxon>
        <taxon>Micropepsales</taxon>
        <taxon>Micropepsaceae</taxon>
        <taxon>Rhizomicrobium</taxon>
    </lineage>
</organism>
<reference evidence="1 2" key="1">
    <citation type="submission" date="2020-03" db="EMBL/GenBank/DDBJ databases">
        <title>Genomic Encyclopedia of Type Strains, Phase IV (KMG-IV): sequencing the most valuable type-strain genomes for metagenomic binning, comparative biology and taxonomic classification.</title>
        <authorList>
            <person name="Goeker M."/>
        </authorList>
    </citation>
    <scope>NUCLEOTIDE SEQUENCE [LARGE SCALE GENOMIC DNA]</scope>
    <source>
        <strain evidence="1 2">DSM 19867</strain>
    </source>
</reference>